<gene>
    <name evidence="1" type="ORF">MUN68_009270</name>
</gene>
<proteinExistence type="predicted"/>
<dbReference type="Proteomes" id="UP001202717">
    <property type="component" value="Chromosome"/>
</dbReference>
<dbReference type="RefSeq" id="WP_249997406.1">
    <property type="nucleotide sequence ID" value="NZ_CP116221.1"/>
</dbReference>
<keyword evidence="2" id="KW-1185">Reference proteome</keyword>
<protein>
    <submittedName>
        <fullName evidence="1">Uncharacterized protein</fullName>
    </submittedName>
</protein>
<name>A0ABY7RT21_9FLAO</name>
<reference evidence="1 2" key="1">
    <citation type="submission" date="2023-01" db="EMBL/GenBank/DDBJ databases">
        <title>Psychroserpens ponticola sp. nov., isolated from seawater.</title>
        <authorList>
            <person name="Kristyanto S."/>
            <person name="Jung J."/>
            <person name="Kim J.M."/>
            <person name="Jeon C.O."/>
        </authorList>
    </citation>
    <scope>NUCLEOTIDE SEQUENCE [LARGE SCALE GENOMIC DNA]</scope>
    <source>
        <strain evidence="1 2">MSW6</strain>
    </source>
</reference>
<evidence type="ECO:0000313" key="1">
    <source>
        <dbReference type="EMBL" id="WCO00263.1"/>
    </source>
</evidence>
<accession>A0ABY7RT21</accession>
<dbReference type="EMBL" id="CP116221">
    <property type="protein sequence ID" value="WCO00263.1"/>
    <property type="molecule type" value="Genomic_DNA"/>
</dbReference>
<organism evidence="1 2">
    <name type="scientific">Psychroserpens ponticola</name>
    <dbReference type="NCBI Taxonomy" id="2932268"/>
    <lineage>
        <taxon>Bacteria</taxon>
        <taxon>Pseudomonadati</taxon>
        <taxon>Bacteroidota</taxon>
        <taxon>Flavobacteriia</taxon>
        <taxon>Flavobacteriales</taxon>
        <taxon>Flavobacteriaceae</taxon>
        <taxon>Psychroserpens</taxon>
    </lineage>
</organism>
<evidence type="ECO:0000313" key="2">
    <source>
        <dbReference type="Proteomes" id="UP001202717"/>
    </source>
</evidence>
<sequence length="169" mass="20374">MTQAEYSDDTKYYEIGEKKLKSEYLLHYHSRPNWTAIPRVIDIFIDKNYCFEVKLFWYKFPAKKRLFSFYQSNLLPENIIQIIEDFKSIEKVNLKTLYTSKKEKYSPEGISEDLYRFNHSSNSFSISMSSHWTDEKLFKSPEEILFLKLHKILDNWKDSLYEGIISLHK</sequence>